<dbReference type="Proteomes" id="UP000184774">
    <property type="component" value="Unassembled WGS sequence"/>
</dbReference>
<gene>
    <name evidence="1" type="ORF">VSP9026_03807</name>
</gene>
<organism evidence="1 2">
    <name type="scientific">Vibrio spartinae</name>
    <dbReference type="NCBI Taxonomy" id="1918945"/>
    <lineage>
        <taxon>Bacteria</taxon>
        <taxon>Pseudomonadati</taxon>
        <taxon>Pseudomonadota</taxon>
        <taxon>Gammaproteobacteria</taxon>
        <taxon>Vibrionales</taxon>
        <taxon>Vibrionaceae</taxon>
        <taxon>Vibrio</taxon>
    </lineage>
</organism>
<reference evidence="1 2" key="1">
    <citation type="submission" date="2016-12" db="EMBL/GenBank/DDBJ databases">
        <authorList>
            <person name="Song W.-J."/>
            <person name="Kurnit D.M."/>
        </authorList>
    </citation>
    <scope>NUCLEOTIDE SEQUENCE [LARGE SCALE GENOMIC DNA]</scope>
    <source>
        <strain evidence="1 2">CECT 9026</strain>
    </source>
</reference>
<evidence type="ECO:0000313" key="2">
    <source>
        <dbReference type="Proteomes" id="UP000184774"/>
    </source>
</evidence>
<sequence>MVGQGIIQCQRSIALGRHFPVIGQTVGMYGYILSGHPMLSGTDHDITMGRNGELTGFRCQAAVGIVKGGIAGLMGIFGNQQIMTGKHSSMIGQIVSQQAGIVVG</sequence>
<dbReference type="AlphaFoldDB" id="A0A1N6M9H8"/>
<evidence type="ECO:0000313" key="1">
    <source>
        <dbReference type="EMBL" id="SIO96051.1"/>
    </source>
</evidence>
<name>A0A1N6M9H8_9VIBR</name>
<proteinExistence type="predicted"/>
<dbReference type="EMBL" id="FSSB01000024">
    <property type="protein sequence ID" value="SIO96051.1"/>
    <property type="molecule type" value="Genomic_DNA"/>
</dbReference>
<accession>A0A1N6M9H8</accession>
<protein>
    <submittedName>
        <fullName evidence="1">Uncharacterized protein</fullName>
    </submittedName>
</protein>